<feature type="transmembrane region" description="Helical" evidence="1">
    <location>
        <begin position="96"/>
        <end position="117"/>
    </location>
</feature>
<dbReference type="EMBL" id="SMGO01000001">
    <property type="protein sequence ID" value="TCK85671.1"/>
    <property type="molecule type" value="Genomic_DNA"/>
</dbReference>
<accession>A0A4V2PYE9</accession>
<feature type="transmembrane region" description="Helical" evidence="1">
    <location>
        <begin position="153"/>
        <end position="174"/>
    </location>
</feature>
<dbReference type="Proteomes" id="UP000294616">
    <property type="component" value="Unassembled WGS sequence"/>
</dbReference>
<keyword evidence="3" id="KW-1185">Reference proteome</keyword>
<feature type="transmembrane region" description="Helical" evidence="1">
    <location>
        <begin position="195"/>
        <end position="215"/>
    </location>
</feature>
<keyword evidence="1" id="KW-1133">Transmembrane helix</keyword>
<feature type="transmembrane region" description="Helical" evidence="1">
    <location>
        <begin position="227"/>
        <end position="245"/>
    </location>
</feature>
<proteinExistence type="predicted"/>
<feature type="transmembrane region" description="Helical" evidence="1">
    <location>
        <begin position="66"/>
        <end position="89"/>
    </location>
</feature>
<evidence type="ECO:0000313" key="3">
    <source>
        <dbReference type="Proteomes" id="UP000294616"/>
    </source>
</evidence>
<sequence length="248" mass="26940">MVKQGLFKNREGHDQVFWFPGRWIGGISMIVAPLVLLTGVLLRIQFHFFFPQQLEAFEQHPGLMAASYNFFVTGNILLWPAIITLARYIGIRKSQWALWGGTLVIFGLFARTFHAGVDHFAFQLVSLQGLEMATKTVADSYGGFHIVSTLNGAILFGWVVLAIGAYLSGAMGLVRSIAFACMSPLMLGVLKGSSIVSVIATLGLCIALVPMGFQVLKDGPALSYKTIGSWLLLIAAVIILLFFLGQAG</sequence>
<protein>
    <submittedName>
        <fullName evidence="2">Uncharacterized protein</fullName>
    </submittedName>
</protein>
<dbReference type="RefSeq" id="WP_221410190.1">
    <property type="nucleotide sequence ID" value="NZ_SMGO01000001.1"/>
</dbReference>
<comment type="caution">
    <text evidence="2">The sequence shown here is derived from an EMBL/GenBank/DDBJ whole genome shotgun (WGS) entry which is preliminary data.</text>
</comment>
<keyword evidence="1" id="KW-0812">Transmembrane</keyword>
<feature type="transmembrane region" description="Helical" evidence="1">
    <location>
        <begin position="21"/>
        <end position="46"/>
    </location>
</feature>
<evidence type="ECO:0000256" key="1">
    <source>
        <dbReference type="SAM" id="Phobius"/>
    </source>
</evidence>
<reference evidence="2 3" key="1">
    <citation type="submission" date="2019-03" db="EMBL/GenBank/DDBJ databases">
        <title>Genomic Encyclopedia of Archaeal and Bacterial Type Strains, Phase II (KMG-II): from individual species to whole genera.</title>
        <authorList>
            <person name="Goeker M."/>
        </authorList>
    </citation>
    <scope>NUCLEOTIDE SEQUENCE [LARGE SCALE GENOMIC DNA]</scope>
    <source>
        <strain evidence="2 3">DSM 22554</strain>
    </source>
</reference>
<organism evidence="2 3">
    <name type="scientific">Albibacterium bauzanense</name>
    <dbReference type="NCBI Taxonomy" id="653929"/>
    <lineage>
        <taxon>Bacteria</taxon>
        <taxon>Pseudomonadati</taxon>
        <taxon>Bacteroidota</taxon>
        <taxon>Sphingobacteriia</taxon>
        <taxon>Sphingobacteriales</taxon>
        <taxon>Sphingobacteriaceae</taxon>
        <taxon>Albibacterium</taxon>
    </lineage>
</organism>
<keyword evidence="1" id="KW-0472">Membrane</keyword>
<dbReference type="AlphaFoldDB" id="A0A4V2PYE9"/>
<name>A0A4V2PYE9_9SPHI</name>
<evidence type="ECO:0000313" key="2">
    <source>
        <dbReference type="EMBL" id="TCK85671.1"/>
    </source>
</evidence>
<gene>
    <name evidence="2" type="ORF">C8N28_0983</name>
</gene>